<evidence type="ECO:0000313" key="1">
    <source>
        <dbReference type="EMBL" id="OGX89422.1"/>
    </source>
</evidence>
<gene>
    <name evidence="1" type="ORF">BEN47_07225</name>
</gene>
<accession>A0A1G1TEX3</accession>
<dbReference type="RefSeq" id="WP_070724329.1">
    <property type="nucleotide sequence ID" value="NZ_MDZB01000022.1"/>
</dbReference>
<dbReference type="PIRSF" id="PIRSF035170">
    <property type="entry name" value="HD_phosphohydro"/>
    <property type="match status" value="1"/>
</dbReference>
<protein>
    <recommendedName>
        <fullName evidence="3">N-methyl-D-aspartate receptor NMDAR2C subunit</fullName>
    </recommendedName>
</protein>
<comment type="caution">
    <text evidence="1">The sequence shown here is derived from an EMBL/GenBank/DDBJ whole genome shotgun (WGS) entry which is preliminary data.</text>
</comment>
<dbReference type="OrthoDB" id="9808993at2"/>
<evidence type="ECO:0008006" key="3">
    <source>
        <dbReference type="Google" id="ProtNLM"/>
    </source>
</evidence>
<dbReference type="AlphaFoldDB" id="A0A1G1TEX3"/>
<evidence type="ECO:0000313" key="2">
    <source>
        <dbReference type="Proteomes" id="UP000176294"/>
    </source>
</evidence>
<dbReference type="PANTHER" id="PTHR21174">
    <property type="match status" value="1"/>
</dbReference>
<dbReference type="STRING" id="1908237.BEN47_07225"/>
<dbReference type="EMBL" id="MDZB01000022">
    <property type="protein sequence ID" value="OGX89422.1"/>
    <property type="molecule type" value="Genomic_DNA"/>
</dbReference>
<sequence>MAYSENELAARWHQLTAPLVPDAGLRESRFRTLAAAYQGPTRHYHTLQHIENMLKRLDGATLQDAAAVELAVWFHDAVYNALKSDNEARSAALALDFLRASTLAPVRQQRVAFLIARTHDHTQPQPPDDFDLLHFLDADLSILGAPAADYWAYARQVRQEYRLVPELLYRPGRRKVLAKMLAAPVLYHTPALRQELDAQARHNLRAELAAWESGGLVQMGK</sequence>
<dbReference type="PANTHER" id="PTHR21174:SF0">
    <property type="entry name" value="HD PHOSPHOHYDROLASE FAMILY PROTEIN-RELATED"/>
    <property type="match status" value="1"/>
</dbReference>
<dbReference type="InterPro" id="IPR009218">
    <property type="entry name" value="HD_phosphohydro"/>
</dbReference>
<dbReference type="SUPFAM" id="SSF109604">
    <property type="entry name" value="HD-domain/PDEase-like"/>
    <property type="match status" value="1"/>
</dbReference>
<proteinExistence type="predicted"/>
<dbReference type="Proteomes" id="UP000176294">
    <property type="component" value="Unassembled WGS sequence"/>
</dbReference>
<dbReference type="Gene3D" id="1.10.3210.10">
    <property type="entry name" value="Hypothetical protein af1432"/>
    <property type="match status" value="1"/>
</dbReference>
<reference evidence="1 2" key="1">
    <citation type="submission" date="2016-08" db="EMBL/GenBank/DDBJ databases">
        <title>Hymenobacter coccineus sp. nov., Hymenobacter lapidarius sp. nov. and Hymenobacter glacialis sp. nov., isolated from Antarctic soil.</title>
        <authorList>
            <person name="Sedlacek I."/>
            <person name="Kralova S."/>
            <person name="Kyrova K."/>
            <person name="Maslanova I."/>
            <person name="Stankova E."/>
            <person name="Vrbovska V."/>
            <person name="Nemec M."/>
            <person name="Bartak M."/>
            <person name="Svec P."/>
            <person name="Busse H.-J."/>
            <person name="Pantucek R."/>
        </authorList>
    </citation>
    <scope>NUCLEOTIDE SEQUENCE [LARGE SCALE GENOMIC DNA]</scope>
    <source>
        <strain evidence="1 2">CCM 8643</strain>
    </source>
</reference>
<organism evidence="1 2">
    <name type="scientific">Hymenobacter lapidarius</name>
    <dbReference type="NCBI Taxonomy" id="1908237"/>
    <lineage>
        <taxon>Bacteria</taxon>
        <taxon>Pseudomonadati</taxon>
        <taxon>Bacteroidota</taxon>
        <taxon>Cytophagia</taxon>
        <taxon>Cytophagales</taxon>
        <taxon>Hymenobacteraceae</taxon>
        <taxon>Hymenobacter</taxon>
    </lineage>
</organism>
<name>A0A1G1TEX3_9BACT</name>
<keyword evidence="2" id="KW-1185">Reference proteome</keyword>